<proteinExistence type="predicted"/>
<sequence>MPARAAPTPEGKSEKQGKAVRRASPSCAPRRHQKPNRLHSKKRRVAPDASARRAKG</sequence>
<dbReference type="EMBL" id="LXQA010730489">
    <property type="protein sequence ID" value="MCI68097.1"/>
    <property type="molecule type" value="Genomic_DNA"/>
</dbReference>
<dbReference type="AlphaFoldDB" id="A0A392U5N1"/>
<name>A0A392U5N1_9FABA</name>
<feature type="non-terminal residue" evidence="2">
    <location>
        <position position="56"/>
    </location>
</feature>
<feature type="region of interest" description="Disordered" evidence="1">
    <location>
        <begin position="1"/>
        <end position="56"/>
    </location>
</feature>
<dbReference type="Proteomes" id="UP000265520">
    <property type="component" value="Unassembled WGS sequence"/>
</dbReference>
<feature type="compositionally biased region" description="Basic residues" evidence="1">
    <location>
        <begin position="29"/>
        <end position="44"/>
    </location>
</feature>
<keyword evidence="3" id="KW-1185">Reference proteome</keyword>
<evidence type="ECO:0000256" key="1">
    <source>
        <dbReference type="SAM" id="MobiDB-lite"/>
    </source>
</evidence>
<accession>A0A392U5N1</accession>
<reference evidence="2 3" key="1">
    <citation type="journal article" date="2018" name="Front. Plant Sci.">
        <title>Red Clover (Trifolium pratense) and Zigzag Clover (T. medium) - A Picture of Genomic Similarities and Differences.</title>
        <authorList>
            <person name="Dluhosova J."/>
            <person name="Istvanek J."/>
            <person name="Nedelnik J."/>
            <person name="Repkova J."/>
        </authorList>
    </citation>
    <scope>NUCLEOTIDE SEQUENCE [LARGE SCALE GENOMIC DNA]</scope>
    <source>
        <strain evidence="3">cv. 10/8</strain>
        <tissue evidence="2">Leaf</tissue>
    </source>
</reference>
<evidence type="ECO:0000313" key="3">
    <source>
        <dbReference type="Proteomes" id="UP000265520"/>
    </source>
</evidence>
<comment type="caution">
    <text evidence="2">The sequence shown here is derived from an EMBL/GenBank/DDBJ whole genome shotgun (WGS) entry which is preliminary data.</text>
</comment>
<protein>
    <submittedName>
        <fullName evidence="2">Uncharacterized protein</fullName>
    </submittedName>
</protein>
<organism evidence="2 3">
    <name type="scientific">Trifolium medium</name>
    <dbReference type="NCBI Taxonomy" id="97028"/>
    <lineage>
        <taxon>Eukaryota</taxon>
        <taxon>Viridiplantae</taxon>
        <taxon>Streptophyta</taxon>
        <taxon>Embryophyta</taxon>
        <taxon>Tracheophyta</taxon>
        <taxon>Spermatophyta</taxon>
        <taxon>Magnoliopsida</taxon>
        <taxon>eudicotyledons</taxon>
        <taxon>Gunneridae</taxon>
        <taxon>Pentapetalae</taxon>
        <taxon>rosids</taxon>
        <taxon>fabids</taxon>
        <taxon>Fabales</taxon>
        <taxon>Fabaceae</taxon>
        <taxon>Papilionoideae</taxon>
        <taxon>50 kb inversion clade</taxon>
        <taxon>NPAAA clade</taxon>
        <taxon>Hologalegina</taxon>
        <taxon>IRL clade</taxon>
        <taxon>Trifolieae</taxon>
        <taxon>Trifolium</taxon>
    </lineage>
</organism>
<evidence type="ECO:0000313" key="2">
    <source>
        <dbReference type="EMBL" id="MCI68097.1"/>
    </source>
</evidence>